<dbReference type="HOGENOM" id="CLU_1545618_0_0_11"/>
<dbReference type="EMBL" id="CP001778">
    <property type="protein sequence ID" value="ADD43007.1"/>
    <property type="molecule type" value="Genomic_DNA"/>
</dbReference>
<proteinExistence type="predicted"/>
<evidence type="ECO:0008006" key="3">
    <source>
        <dbReference type="Google" id="ProtNLM"/>
    </source>
</evidence>
<dbReference type="KEGG" id="sna:Snas_3341"/>
<organism evidence="1 2">
    <name type="scientific">Stackebrandtia nassauensis (strain DSM 44728 / CIP 108903 / NRRL B-16338 / NBRC 102104 / LLR-40K-21)</name>
    <dbReference type="NCBI Taxonomy" id="446470"/>
    <lineage>
        <taxon>Bacteria</taxon>
        <taxon>Bacillati</taxon>
        <taxon>Actinomycetota</taxon>
        <taxon>Actinomycetes</taxon>
        <taxon>Glycomycetales</taxon>
        <taxon>Glycomycetaceae</taxon>
        <taxon>Stackebrandtia</taxon>
    </lineage>
</organism>
<dbReference type="Proteomes" id="UP000000844">
    <property type="component" value="Chromosome"/>
</dbReference>
<evidence type="ECO:0000313" key="2">
    <source>
        <dbReference type="Proteomes" id="UP000000844"/>
    </source>
</evidence>
<sequence>MLADMRDEVFDQDRACQALSHDRDRLVEAMDSGVADIDRLTFPDGPLTLLDLAVHVTMWDEINLGVVTLALRGRPHWSLDPRWETAEAGGALNVGGVRAGRGLTEELIRHRFHAVRQAHIDTIAEIPRSQWEQELPFAHSGSQPRTLGGLCHYVNTPEADPTRKLTYQHAAVHLGATSLSRAAPTGTG</sequence>
<protein>
    <recommendedName>
        <fullName evidence="3">DinB-like domain-containing protein</fullName>
    </recommendedName>
</protein>
<dbReference type="SUPFAM" id="SSF109854">
    <property type="entry name" value="DinB/YfiT-like putative metalloenzymes"/>
    <property type="match status" value="1"/>
</dbReference>
<gene>
    <name evidence="1" type="ordered locus">Snas_3341</name>
</gene>
<dbReference type="STRING" id="446470.Snas_3341"/>
<dbReference type="eggNOG" id="ENOG50333YF">
    <property type="taxonomic scope" value="Bacteria"/>
</dbReference>
<reference evidence="1 2" key="1">
    <citation type="journal article" date="2009" name="Stand. Genomic Sci.">
        <title>Complete genome sequence of Stackebrandtia nassauensis type strain (LLR-40K-21).</title>
        <authorList>
            <person name="Munk C."/>
            <person name="Lapidus A."/>
            <person name="Copeland A."/>
            <person name="Jando M."/>
            <person name="Mayilraj S."/>
            <person name="Glavina Del Rio T."/>
            <person name="Nolan M."/>
            <person name="Chen F."/>
            <person name="Lucas S."/>
            <person name="Tice H."/>
            <person name="Cheng J.F."/>
            <person name="Han C."/>
            <person name="Detter J.C."/>
            <person name="Bruce D."/>
            <person name="Goodwin L."/>
            <person name="Chain P."/>
            <person name="Pitluck S."/>
            <person name="Goker M."/>
            <person name="Ovchinikova G."/>
            <person name="Pati A."/>
            <person name="Ivanova N."/>
            <person name="Mavromatis K."/>
            <person name="Chen A."/>
            <person name="Palaniappan K."/>
            <person name="Land M."/>
            <person name="Hauser L."/>
            <person name="Chang Y.J."/>
            <person name="Jeffries C.D."/>
            <person name="Bristow J."/>
            <person name="Eisen J.A."/>
            <person name="Markowitz V."/>
            <person name="Hugenholtz P."/>
            <person name="Kyrpides N.C."/>
            <person name="Klenk H.P."/>
        </authorList>
    </citation>
    <scope>NUCLEOTIDE SEQUENCE [LARGE SCALE GENOMIC DNA]</scope>
    <source>
        <strain evidence="2">DSM 44728 / CIP 108903 / NRRL B-16338 / NBRC 102104 / LLR-40K-21</strain>
    </source>
</reference>
<dbReference type="AlphaFoldDB" id="D3PUJ4"/>
<name>D3PUJ4_STANL</name>
<dbReference type="Gene3D" id="1.20.120.450">
    <property type="entry name" value="dinb family like domain"/>
    <property type="match status" value="1"/>
</dbReference>
<accession>D3PUJ4</accession>
<dbReference type="InterPro" id="IPR034660">
    <property type="entry name" value="DinB/YfiT-like"/>
</dbReference>
<evidence type="ECO:0000313" key="1">
    <source>
        <dbReference type="EMBL" id="ADD43007.1"/>
    </source>
</evidence>
<keyword evidence="2" id="KW-1185">Reference proteome</keyword>